<keyword evidence="1" id="KW-0597">Phosphoprotein</keyword>
<evidence type="ECO:0000256" key="3">
    <source>
        <dbReference type="ARBA" id="ARBA00022777"/>
    </source>
</evidence>
<dbReference type="GO" id="GO:0000155">
    <property type="term" value="F:phosphorelay sensor kinase activity"/>
    <property type="evidence" value="ECO:0007669"/>
    <property type="project" value="InterPro"/>
</dbReference>
<dbReference type="InterPro" id="IPR037100">
    <property type="entry name" value="Spo0B_C_sf"/>
</dbReference>
<dbReference type="Proteomes" id="UP000198312">
    <property type="component" value="Chromosome"/>
</dbReference>
<reference evidence="5 6" key="1">
    <citation type="submission" date="2017-07" db="EMBL/GenBank/DDBJ databases">
        <title>Virgibacillus sp. LM2416.</title>
        <authorList>
            <person name="Tak E.J."/>
            <person name="Bae J.-W."/>
        </authorList>
    </citation>
    <scope>NUCLEOTIDE SEQUENCE [LARGE SCALE GENOMIC DNA]</scope>
    <source>
        <strain evidence="5 6">LM2416</strain>
    </source>
</reference>
<evidence type="ECO:0000313" key="6">
    <source>
        <dbReference type="Proteomes" id="UP000198312"/>
    </source>
</evidence>
<dbReference type="InterPro" id="IPR039506">
    <property type="entry name" value="SPOB_a"/>
</dbReference>
<dbReference type="Gene3D" id="3.30.565.30">
    <property type="entry name" value="Sporulation initiation phosphotransferase B (SpoOB), C-terminal domain"/>
    <property type="match status" value="1"/>
</dbReference>
<evidence type="ECO:0000313" key="5">
    <source>
        <dbReference type="EMBL" id="ASK63075.1"/>
    </source>
</evidence>
<dbReference type="Pfam" id="PF14689">
    <property type="entry name" value="SPOB_a"/>
    <property type="match status" value="1"/>
</dbReference>
<organism evidence="5 6">
    <name type="scientific">Virgibacillus phasianinus</name>
    <dbReference type="NCBI Taxonomy" id="2017483"/>
    <lineage>
        <taxon>Bacteria</taxon>
        <taxon>Bacillati</taxon>
        <taxon>Bacillota</taxon>
        <taxon>Bacilli</taxon>
        <taxon>Bacillales</taxon>
        <taxon>Bacillaceae</taxon>
        <taxon>Virgibacillus</taxon>
    </lineage>
</organism>
<dbReference type="KEGG" id="vil:CFK37_13425"/>
<gene>
    <name evidence="5" type="ORF">CFK37_13425</name>
</gene>
<name>A0A220U4U0_9BACI</name>
<dbReference type="OrthoDB" id="2375606at2"/>
<dbReference type="RefSeq" id="WP_089062334.1">
    <property type="nucleotide sequence ID" value="NZ_CP022315.1"/>
</dbReference>
<accession>A0A220U4U0</accession>
<protein>
    <recommendedName>
        <fullName evidence="4">SpoOB alpha-helical domain-containing protein</fullName>
    </recommendedName>
</protein>
<feature type="domain" description="SpoOB alpha-helical" evidence="4">
    <location>
        <begin position="3"/>
        <end position="56"/>
    </location>
</feature>
<keyword evidence="3" id="KW-0418">Kinase</keyword>
<dbReference type="InterPro" id="IPR016120">
    <property type="entry name" value="Sig_transdc_His_kin_SpoOB"/>
</dbReference>
<keyword evidence="6" id="KW-1185">Reference proteome</keyword>
<proteinExistence type="predicted"/>
<dbReference type="AlphaFoldDB" id="A0A220U4U0"/>
<dbReference type="SUPFAM" id="SSF55890">
    <property type="entry name" value="Sporulation response regulatory protein Spo0B"/>
    <property type="match status" value="1"/>
</dbReference>
<sequence>MEEKEVMELLRYYRHDVMNDLQIVQAYTSMGKLEKVEEKLADYLSRFDEERKLMNLNAPNLALWLIPFNSIHPNFRFTYTILGEKINLADIDGKLTTNCEYCIRHLEKITSETELYEGEVVLEYFPDLNQVKVRLSLDGSFHDINNDSKRINKNITQQQSGNHVTLTVIIPRNRKGEEKCL</sequence>
<keyword evidence="2" id="KW-0808">Transferase</keyword>
<dbReference type="Gene3D" id="1.10.287.130">
    <property type="match status" value="1"/>
</dbReference>
<evidence type="ECO:0000259" key="4">
    <source>
        <dbReference type="Pfam" id="PF14689"/>
    </source>
</evidence>
<evidence type="ECO:0000256" key="1">
    <source>
        <dbReference type="ARBA" id="ARBA00022553"/>
    </source>
</evidence>
<dbReference type="EMBL" id="CP022315">
    <property type="protein sequence ID" value="ASK63075.1"/>
    <property type="molecule type" value="Genomic_DNA"/>
</dbReference>
<evidence type="ECO:0000256" key="2">
    <source>
        <dbReference type="ARBA" id="ARBA00022679"/>
    </source>
</evidence>